<name>A0A150T1Y1_SORCE</name>
<proteinExistence type="predicted"/>
<dbReference type="EMBL" id="JEMB01000211">
    <property type="protein sequence ID" value="KYF98731.1"/>
    <property type="molecule type" value="Genomic_DNA"/>
</dbReference>
<evidence type="ECO:0000313" key="1">
    <source>
        <dbReference type="EMBL" id="KYF98731.1"/>
    </source>
</evidence>
<dbReference type="AlphaFoldDB" id="A0A150T1Y1"/>
<accession>A0A150T1Y1</accession>
<reference evidence="1 2" key="1">
    <citation type="submission" date="2014-02" db="EMBL/GenBank/DDBJ databases">
        <title>The small core and large imbalanced accessory genome model reveals a collaborative survival strategy of Sorangium cellulosum strains in nature.</title>
        <authorList>
            <person name="Han K."/>
            <person name="Peng R."/>
            <person name="Blom J."/>
            <person name="Li Y.-Z."/>
        </authorList>
    </citation>
    <scope>NUCLEOTIDE SEQUENCE [LARGE SCALE GENOMIC DNA]</scope>
    <source>
        <strain evidence="1 2">So0011-07</strain>
    </source>
</reference>
<sequence>MTLSVGVRRPGWSVAIEGRGLVALAQEVKEMTISTRAFTATGVGCLHGHHLFGCGVATFGVVRFVPGHPWDMTLRDDALFSAGARLGSDWPLSDTWSARVYAEATWIVADAVLRRQGGRRDTAGSLTWASPPIGAALGLGITATY</sequence>
<evidence type="ECO:0000313" key="2">
    <source>
        <dbReference type="Proteomes" id="UP000075635"/>
    </source>
</evidence>
<evidence type="ECO:0008006" key="3">
    <source>
        <dbReference type="Google" id="ProtNLM"/>
    </source>
</evidence>
<gene>
    <name evidence="1" type="ORF">BE17_20980</name>
</gene>
<dbReference type="Proteomes" id="UP000075635">
    <property type="component" value="Unassembled WGS sequence"/>
</dbReference>
<comment type="caution">
    <text evidence="1">The sequence shown here is derived from an EMBL/GenBank/DDBJ whole genome shotgun (WGS) entry which is preliminary data.</text>
</comment>
<organism evidence="1 2">
    <name type="scientific">Sorangium cellulosum</name>
    <name type="common">Polyangium cellulosum</name>
    <dbReference type="NCBI Taxonomy" id="56"/>
    <lineage>
        <taxon>Bacteria</taxon>
        <taxon>Pseudomonadati</taxon>
        <taxon>Myxococcota</taxon>
        <taxon>Polyangia</taxon>
        <taxon>Polyangiales</taxon>
        <taxon>Polyangiaceae</taxon>
        <taxon>Sorangium</taxon>
    </lineage>
</organism>
<protein>
    <recommendedName>
        <fullName evidence="3">Outer membrane protein beta-barrel domain-containing protein</fullName>
    </recommendedName>
</protein>